<dbReference type="SUPFAM" id="SSF82714">
    <property type="entry name" value="Multidrug efflux transporter AcrB TolC docking domain, DN and DC subdomains"/>
    <property type="match status" value="2"/>
</dbReference>
<sequence length="1171" mass="128153">MSESTIDNKNISGNGREGGREQKEFGLSSFSIDNRISVLVLVLLVAILGIQSYLSIPKEASPDITIPNVMVITTYPGVSPEDMESLITRKLEDELSGISDIKQMGSTSAEGYSNINMEFNADVDIDDALQKVREKVDLAKPELPSEAEDPIIQEINFSEFPIMQVNLSGQYGLVQLKEIAEDLQDQIETIPSVLEVNLAGGLEREVKVDVHLPKLKYYGLTFSDLVAAIQTENVTVPGGNIDVGTKKFLLRVPGEFKTVEPIEDIVVDAPGDRPVYIRDVAEVSFGFKERETYAELNGDPVISLSVVKRSGENILETSSAVKALLEEEMPGLPPTTHYEITSDQSDNIKAMVSSLENNIISGLLLVVGVLLFFLGVRNASFVGIAIPMSMFLSFIVISAVGMTMNMIVLFSLILALGMLVDNAIVVVENIYRYLEEGYDNFTAAKKGTGEVAIPIISGTLTTLGAFFPLLFWPGITGEFMGFLPQTLIITLSSSLFVALIINPVLCALFMNLDHEDSSDKPKMTSRGKRFMAGGAAVLLLAGLLSNFLTWTMILVGITLLYLLNRFVLDPLGDWWQRDGLPDVLNKYEKSLRWSLHHGKTVLGISVLVLISSFVVFGLFNSGVEYFPESIPPAQAYVQIEAPVGTNVDFTKSVVDELSGRVSNIPNSGDVESVLSTSGSAITANPMASQGNSTHLGTIVLNFVDYQQRTGTTFDAIEYARSNFPEGIAGAEVTVEKPQNGPPSGKPINLEISGKDMDVLEQVSNKIMTTLENDPVYGKLDGLERDLSEARPEIQINVNREKAALFGLSTQQIGSTVRQAINGVEASQFRDGKEEYEVTVRLDEKFRNNLSALDDLTIVEEGRQIPLSSVASWEIGEGFGSITHIEQERVITVMADVRSNYNANAVLQEVQTVLDDYISNELPAGYNASWTGQQEDQQEAIDFLSSAFLIALFLIAFILISQFNSVSKPFIVMTSVIMSTAGVFYGLVIFQMPFVIIMTGIGIISLAGVVVNNAIVMIDYIDILRTRDNLPLFEALVQGGKVRFRPVILTALTTTLGLVPLAIGFNLDFLTLMNSPVEFFTNLGEYLYWGGEQAAWWAPMAIAVINGLIFATFLTLILVPVLYYMFENGRRNVNQFFFDDPNPGIIVAKEETKDGSGEQSEYHTAAHPPASS</sequence>
<dbReference type="InterPro" id="IPR001036">
    <property type="entry name" value="Acrflvin-R"/>
</dbReference>
<dbReference type="GO" id="GO:0005886">
    <property type="term" value="C:plasma membrane"/>
    <property type="evidence" value="ECO:0007669"/>
    <property type="project" value="TreeGrafter"/>
</dbReference>
<dbReference type="Pfam" id="PF00873">
    <property type="entry name" value="ACR_tran"/>
    <property type="match status" value="2"/>
</dbReference>
<dbReference type="Gene3D" id="3.30.70.1430">
    <property type="entry name" value="Multidrug efflux transporter AcrB pore domain"/>
    <property type="match status" value="2"/>
</dbReference>
<dbReference type="AlphaFoldDB" id="A0A521CJR9"/>
<dbReference type="InterPro" id="IPR027463">
    <property type="entry name" value="AcrB_DN_DC_subdom"/>
</dbReference>
<feature type="transmembrane region" description="Helical" evidence="2">
    <location>
        <begin position="487"/>
        <end position="510"/>
    </location>
</feature>
<feature type="region of interest" description="Disordered" evidence="1">
    <location>
        <begin position="1148"/>
        <end position="1171"/>
    </location>
</feature>
<feature type="transmembrane region" description="Helical" evidence="2">
    <location>
        <begin position="381"/>
        <end position="400"/>
    </location>
</feature>
<gene>
    <name evidence="3" type="ORF">SAMN06265218_106137</name>
</gene>
<keyword evidence="2" id="KW-0812">Transmembrane</keyword>
<dbReference type="Gene3D" id="3.30.70.1440">
    <property type="entry name" value="Multidrug efflux transporter AcrB pore domain"/>
    <property type="match status" value="1"/>
</dbReference>
<organism evidence="3 4">
    <name type="scientific">Fodinibius sediminis</name>
    <dbReference type="NCBI Taxonomy" id="1214077"/>
    <lineage>
        <taxon>Bacteria</taxon>
        <taxon>Pseudomonadati</taxon>
        <taxon>Balneolota</taxon>
        <taxon>Balneolia</taxon>
        <taxon>Balneolales</taxon>
        <taxon>Balneolaceae</taxon>
        <taxon>Fodinibius</taxon>
    </lineage>
</organism>
<evidence type="ECO:0000256" key="2">
    <source>
        <dbReference type="SAM" id="Phobius"/>
    </source>
</evidence>
<feature type="transmembrane region" description="Helical" evidence="2">
    <location>
        <begin position="451"/>
        <end position="475"/>
    </location>
</feature>
<evidence type="ECO:0000313" key="3">
    <source>
        <dbReference type="EMBL" id="SMO59697.1"/>
    </source>
</evidence>
<proteinExistence type="predicted"/>
<dbReference type="PRINTS" id="PR00702">
    <property type="entry name" value="ACRIFLAVINRP"/>
</dbReference>
<keyword evidence="2" id="KW-1133">Transmembrane helix</keyword>
<feature type="transmembrane region" description="Helical" evidence="2">
    <location>
        <begin position="358"/>
        <end position="375"/>
    </location>
</feature>
<evidence type="ECO:0000313" key="4">
    <source>
        <dbReference type="Proteomes" id="UP000317593"/>
    </source>
</evidence>
<protein>
    <submittedName>
        <fullName evidence="3">Multidrug efflux pump subunit AcrB</fullName>
    </submittedName>
</protein>
<feature type="transmembrane region" description="Helical" evidence="2">
    <location>
        <begin position="942"/>
        <end position="962"/>
    </location>
</feature>
<dbReference type="PANTHER" id="PTHR32063">
    <property type="match status" value="1"/>
</dbReference>
<name>A0A521CJR9_9BACT</name>
<evidence type="ECO:0000256" key="1">
    <source>
        <dbReference type="SAM" id="MobiDB-lite"/>
    </source>
</evidence>
<feature type="transmembrane region" description="Helical" evidence="2">
    <location>
        <begin position="530"/>
        <end position="563"/>
    </location>
</feature>
<dbReference type="EMBL" id="FXTH01000006">
    <property type="protein sequence ID" value="SMO59697.1"/>
    <property type="molecule type" value="Genomic_DNA"/>
</dbReference>
<reference evidence="3 4" key="1">
    <citation type="submission" date="2017-05" db="EMBL/GenBank/DDBJ databases">
        <authorList>
            <person name="Varghese N."/>
            <person name="Submissions S."/>
        </authorList>
    </citation>
    <scope>NUCLEOTIDE SEQUENCE [LARGE SCALE GENOMIC DNA]</scope>
    <source>
        <strain evidence="3 4">DSM 21194</strain>
    </source>
</reference>
<dbReference type="SUPFAM" id="SSF82693">
    <property type="entry name" value="Multidrug efflux transporter AcrB pore domain, PN1, PN2, PC1 and PC2 subdomains"/>
    <property type="match status" value="3"/>
</dbReference>
<feature type="transmembrane region" description="Helical" evidence="2">
    <location>
        <begin position="1095"/>
        <end position="1125"/>
    </location>
</feature>
<dbReference type="RefSeq" id="WP_142714129.1">
    <property type="nucleotide sequence ID" value="NZ_FXTH01000006.1"/>
</dbReference>
<dbReference type="OrthoDB" id="9758234at2"/>
<dbReference type="Gene3D" id="3.30.70.1320">
    <property type="entry name" value="Multidrug efflux transporter AcrB pore domain like"/>
    <property type="match status" value="1"/>
</dbReference>
<keyword evidence="4" id="KW-1185">Reference proteome</keyword>
<feature type="transmembrane region" description="Helical" evidence="2">
    <location>
        <begin position="995"/>
        <end position="1020"/>
    </location>
</feature>
<feature type="transmembrane region" description="Helical" evidence="2">
    <location>
        <begin position="969"/>
        <end position="989"/>
    </location>
</feature>
<dbReference type="Proteomes" id="UP000317593">
    <property type="component" value="Unassembled WGS sequence"/>
</dbReference>
<dbReference type="Gene3D" id="3.30.2090.10">
    <property type="entry name" value="Multidrug efflux transporter AcrB TolC docking domain, DN and DC subdomains"/>
    <property type="match status" value="2"/>
</dbReference>
<feature type="transmembrane region" description="Helical" evidence="2">
    <location>
        <begin position="407"/>
        <end position="431"/>
    </location>
</feature>
<dbReference type="PANTHER" id="PTHR32063:SF24">
    <property type="entry name" value="CATION EFFLUX SYSTEM (ACRB_ACRD_ACRF FAMILY)"/>
    <property type="match status" value="1"/>
</dbReference>
<feature type="compositionally biased region" description="Polar residues" evidence="1">
    <location>
        <begin position="1"/>
        <end position="13"/>
    </location>
</feature>
<feature type="transmembrane region" description="Helical" evidence="2">
    <location>
        <begin position="36"/>
        <end position="56"/>
    </location>
</feature>
<dbReference type="Gene3D" id="1.20.1640.10">
    <property type="entry name" value="Multidrug efflux transporter AcrB transmembrane domain"/>
    <property type="match status" value="2"/>
</dbReference>
<feature type="transmembrane region" description="Helical" evidence="2">
    <location>
        <begin position="1041"/>
        <end position="1064"/>
    </location>
</feature>
<accession>A0A521CJR9</accession>
<dbReference type="GO" id="GO:0042910">
    <property type="term" value="F:xenobiotic transmembrane transporter activity"/>
    <property type="evidence" value="ECO:0007669"/>
    <property type="project" value="TreeGrafter"/>
</dbReference>
<dbReference type="SUPFAM" id="SSF82866">
    <property type="entry name" value="Multidrug efflux transporter AcrB transmembrane domain"/>
    <property type="match status" value="2"/>
</dbReference>
<feature type="region of interest" description="Disordered" evidence="1">
    <location>
        <begin position="1"/>
        <end position="20"/>
    </location>
</feature>
<keyword evidence="2" id="KW-0472">Membrane</keyword>